<comment type="caution">
    <text evidence="1">The sequence shown here is derived from an EMBL/GenBank/DDBJ whole genome shotgun (WGS) entry which is preliminary data.</text>
</comment>
<organism evidence="1 2">
    <name type="scientific">Cutibacterium granulosum TM11</name>
    <dbReference type="NCBI Taxonomy" id="1292373"/>
    <lineage>
        <taxon>Bacteria</taxon>
        <taxon>Bacillati</taxon>
        <taxon>Actinomycetota</taxon>
        <taxon>Actinomycetes</taxon>
        <taxon>Propionibacteriales</taxon>
        <taxon>Propionibacteriaceae</taxon>
        <taxon>Cutibacterium</taxon>
    </lineage>
</organism>
<gene>
    <name evidence="1" type="ORF">H640_05771</name>
</gene>
<evidence type="ECO:0000313" key="1">
    <source>
        <dbReference type="EMBL" id="ERF65933.1"/>
    </source>
</evidence>
<sequence>MFMSDDSTNPRPGEPDPEQFAEQLRRMMEQMGLHMPSQSESEAFLKQLGEMFNAAPGSQGFGFTFPMAGFPTSGAAAPGADSAPIDWNQLKDVARHVSASKGPDPTPGAEQRQNLLDTTRLAENWLDQHCEFPGVTAAPAPWSRAEWIESTFPAWQRLVEPVLMSLTNALAGVLRPAPGILDDELLSALASTMTPVLRRIAASLYGSQLAESLAALSTVTTTGTEIGLQVLPGAQVITLPANIGDEWSNLHLDPHDVQLYLVLREAARQRLFNSVTWLGPQLLALIEHYAREIRIDSSAIESAINLDDVQNLTGEKLEQMSQDLQGRLFEPSTTPEQEGVLKRLETLLALIEGWVDDVTGEVARTWLPSHAQLIEVTRRRRATGGPAAQFFDSLLGLSLRPRHVREAGNLWAALRHARGTVGRDAVWHHPDLIPTAEDLADPIGYVQADRDVTDSSSSLDGLDAELEQLLRDEGGTH</sequence>
<evidence type="ECO:0000313" key="2">
    <source>
        <dbReference type="Proteomes" id="UP000053711"/>
    </source>
</evidence>
<keyword evidence="2" id="KW-1185">Reference proteome</keyword>
<dbReference type="EMBL" id="AOST01000052">
    <property type="protein sequence ID" value="ERF65933.1"/>
    <property type="molecule type" value="Genomic_DNA"/>
</dbReference>
<reference evidence="1 2" key="1">
    <citation type="journal article" date="2013" name="BMC Genomics">
        <title>Comparative genomics reveals distinct host-interacting traits of three major human-associated propionibacteria.</title>
        <authorList>
            <person name="Mak T.N."/>
            <person name="Schmid M."/>
            <person name="Brzuszkiewicz E."/>
            <person name="Zeng G."/>
            <person name="Meyer R."/>
            <person name="Sfanos K.S."/>
            <person name="Brinkmann V."/>
            <person name="Meyer T.F."/>
            <person name="Bruggemann H."/>
        </authorList>
    </citation>
    <scope>NUCLEOTIDE SEQUENCE [LARGE SCALE GENOMIC DNA]</scope>
    <source>
        <strain evidence="1 2">TM11</strain>
    </source>
</reference>
<name>A0ACB4UNE3_9ACTN</name>
<accession>A0ACB4UNE3</accession>
<dbReference type="Proteomes" id="UP000053711">
    <property type="component" value="Unassembled WGS sequence"/>
</dbReference>
<protein>
    <submittedName>
        <fullName evidence="1">Uncharacterized protein</fullName>
    </submittedName>
</protein>
<proteinExistence type="predicted"/>